<evidence type="ECO:0000313" key="2">
    <source>
        <dbReference type="EMBL" id="GFC99496.1"/>
    </source>
</evidence>
<organism evidence="2">
    <name type="scientific">Tanacetum cinerariifolium</name>
    <name type="common">Dalmatian daisy</name>
    <name type="synonym">Chrysanthemum cinerariifolium</name>
    <dbReference type="NCBI Taxonomy" id="118510"/>
    <lineage>
        <taxon>Eukaryota</taxon>
        <taxon>Viridiplantae</taxon>
        <taxon>Streptophyta</taxon>
        <taxon>Embryophyta</taxon>
        <taxon>Tracheophyta</taxon>
        <taxon>Spermatophyta</taxon>
        <taxon>Magnoliopsida</taxon>
        <taxon>eudicotyledons</taxon>
        <taxon>Gunneridae</taxon>
        <taxon>Pentapetalae</taxon>
        <taxon>asterids</taxon>
        <taxon>campanulids</taxon>
        <taxon>Asterales</taxon>
        <taxon>Asteraceae</taxon>
        <taxon>Asteroideae</taxon>
        <taxon>Anthemideae</taxon>
        <taxon>Anthemidinae</taxon>
        <taxon>Tanacetum</taxon>
    </lineage>
</organism>
<feature type="region of interest" description="Disordered" evidence="1">
    <location>
        <begin position="1"/>
        <end position="25"/>
    </location>
</feature>
<dbReference type="AlphaFoldDB" id="A0A699SNW1"/>
<accession>A0A699SNW1</accession>
<reference evidence="2" key="1">
    <citation type="journal article" date="2019" name="Sci. Rep.">
        <title>Draft genome of Tanacetum cinerariifolium, the natural source of mosquito coil.</title>
        <authorList>
            <person name="Yamashiro T."/>
            <person name="Shiraishi A."/>
            <person name="Satake H."/>
            <person name="Nakayama K."/>
        </authorList>
    </citation>
    <scope>NUCLEOTIDE SEQUENCE</scope>
</reference>
<comment type="caution">
    <text evidence="2">The sequence shown here is derived from an EMBL/GenBank/DDBJ whole genome shotgun (WGS) entry which is preliminary data.</text>
</comment>
<proteinExistence type="predicted"/>
<protein>
    <submittedName>
        <fullName evidence="2">Uncharacterized protein</fullName>
    </submittedName>
</protein>
<feature type="compositionally biased region" description="Basic and acidic residues" evidence="1">
    <location>
        <begin position="14"/>
        <end position="24"/>
    </location>
</feature>
<feature type="non-terminal residue" evidence="2">
    <location>
        <position position="1"/>
    </location>
</feature>
<name>A0A699SNW1_TANCI</name>
<sequence length="34" mass="3815">SSRSQDRGKRKSYKKDPKVEKPAPKEMIAIEGIG</sequence>
<evidence type="ECO:0000256" key="1">
    <source>
        <dbReference type="SAM" id="MobiDB-lite"/>
    </source>
</evidence>
<dbReference type="EMBL" id="BKCJ011178849">
    <property type="protein sequence ID" value="GFC99496.1"/>
    <property type="molecule type" value="Genomic_DNA"/>
</dbReference>
<gene>
    <name evidence="2" type="ORF">Tci_871466</name>
</gene>